<dbReference type="AlphaFoldDB" id="A0A7R9LKF1"/>
<feature type="compositionally biased region" description="Polar residues" evidence="1">
    <location>
        <begin position="21"/>
        <end position="35"/>
    </location>
</feature>
<feature type="region of interest" description="Disordered" evidence="1">
    <location>
        <begin position="1"/>
        <end position="89"/>
    </location>
</feature>
<dbReference type="PANTHER" id="PTHR46370">
    <property type="entry name" value="GPALPP MOTIFS-CONTAINING PROTEIN 1"/>
    <property type="match status" value="1"/>
</dbReference>
<dbReference type="PANTHER" id="PTHR46370:SF1">
    <property type="entry name" value="GPALPP MOTIFS-CONTAINING PROTEIN 1"/>
    <property type="match status" value="1"/>
</dbReference>
<dbReference type="EMBL" id="OC916115">
    <property type="protein sequence ID" value="CAD7643220.1"/>
    <property type="molecule type" value="Genomic_DNA"/>
</dbReference>
<reference evidence="3" key="1">
    <citation type="submission" date="2020-11" db="EMBL/GenBank/DDBJ databases">
        <authorList>
            <person name="Tran Van P."/>
        </authorList>
    </citation>
    <scope>NUCLEOTIDE SEQUENCE</scope>
</reference>
<feature type="compositionally biased region" description="Basic and acidic residues" evidence="1">
    <location>
        <begin position="1"/>
        <end position="19"/>
    </location>
</feature>
<feature type="compositionally biased region" description="Basic and acidic residues" evidence="1">
    <location>
        <begin position="73"/>
        <end position="89"/>
    </location>
</feature>
<accession>A0A7R9LKF1</accession>
<proteinExistence type="predicted"/>
<dbReference type="EMBL" id="CAJPVJ010001290">
    <property type="protein sequence ID" value="CAG2164473.1"/>
    <property type="molecule type" value="Genomic_DNA"/>
</dbReference>
<dbReference type="OrthoDB" id="6514812at2759"/>
<organism evidence="3">
    <name type="scientific">Oppiella nova</name>
    <dbReference type="NCBI Taxonomy" id="334625"/>
    <lineage>
        <taxon>Eukaryota</taxon>
        <taxon>Metazoa</taxon>
        <taxon>Ecdysozoa</taxon>
        <taxon>Arthropoda</taxon>
        <taxon>Chelicerata</taxon>
        <taxon>Arachnida</taxon>
        <taxon>Acari</taxon>
        <taxon>Acariformes</taxon>
        <taxon>Sarcoptiformes</taxon>
        <taxon>Oribatida</taxon>
        <taxon>Brachypylina</taxon>
        <taxon>Oppioidea</taxon>
        <taxon>Oppiidae</taxon>
        <taxon>Oppiella</taxon>
    </lineage>
</organism>
<feature type="domain" description="DUF3752" evidence="2">
    <location>
        <begin position="71"/>
        <end position="160"/>
    </location>
</feature>
<evidence type="ECO:0000256" key="1">
    <source>
        <dbReference type="SAM" id="MobiDB-lite"/>
    </source>
</evidence>
<dbReference type="InterPro" id="IPR022226">
    <property type="entry name" value="DUF3752"/>
</dbReference>
<dbReference type="Proteomes" id="UP000728032">
    <property type="component" value="Unassembled WGS sequence"/>
</dbReference>
<dbReference type="InterPro" id="IPR046331">
    <property type="entry name" value="GPAM1-like"/>
</dbReference>
<evidence type="ECO:0000313" key="4">
    <source>
        <dbReference type="Proteomes" id="UP000728032"/>
    </source>
</evidence>
<evidence type="ECO:0000313" key="3">
    <source>
        <dbReference type="EMBL" id="CAD7643220.1"/>
    </source>
</evidence>
<keyword evidence="4" id="KW-1185">Reference proteome</keyword>
<sequence>MDDRNGQTFRTKDTDKLNDKFGNSSQILAKIGTQQEIKRQREEWMTEMGKPSAPKIPTKSVTHFSQRPVKSGRNGDKYEKKDEKKERELDQLMDSFNKSHKREAPLIDIHKESKKVKKSEPKAEERVEFDREKDLSVRTMNSRQTKSVLNKAQGFNSRFSLGVNKFL</sequence>
<dbReference type="Pfam" id="PF12572">
    <property type="entry name" value="DUF3752"/>
    <property type="match status" value="1"/>
</dbReference>
<evidence type="ECO:0000259" key="2">
    <source>
        <dbReference type="Pfam" id="PF12572"/>
    </source>
</evidence>
<name>A0A7R9LKF1_9ACAR</name>
<gene>
    <name evidence="3" type="ORF">ONB1V03_LOCUS4025</name>
</gene>
<protein>
    <recommendedName>
        <fullName evidence="2">DUF3752 domain-containing protein</fullName>
    </recommendedName>
</protein>